<evidence type="ECO:0000259" key="2">
    <source>
        <dbReference type="Pfam" id="PF03372"/>
    </source>
</evidence>
<evidence type="ECO:0000313" key="3">
    <source>
        <dbReference type="EnsemblPlants" id="QL03p043458:mrna"/>
    </source>
</evidence>
<feature type="region of interest" description="Disordered" evidence="1">
    <location>
        <begin position="25"/>
        <end position="54"/>
    </location>
</feature>
<dbReference type="InterPro" id="IPR005135">
    <property type="entry name" value="Endo/exonuclease/phosphatase"/>
</dbReference>
<sequence length="910" mass="100619">MVPASSNRAGWCLFSKELDSVLSGSNSVGGEGRTSSGVAGGGQMDGSGHDGKNFFKNGNQRKFRKFENSRAILGHNVFVGESAVVTVSKKNGRPMRDFIFKMTPDTLALRVSFSEGGKRMVLWMNPLDSHKSSKSGKPDGGKRVVSWADHVKALRPVKDGPVVSQTQARDPLAFPLKNITHSVAVPTFDPIGVNEFMVCVQGTNGSGESSTEPGAAAAMMGFEAPMRVLLPSSLVLEVRTPFSTTSQSDREQGVAAEAPTVGSEAPMGVKLRSSPVPVVRTPTSVATQSDREVERQIGADPTNTVVFYSLGQLDGMEKDSHPAVPSPVNASVCGSPLHSHQWQVSNQFSPLNNVGREADPWSEEVEDVFPELLSISDNEGCDAHTGRTAVYADGIGENNCSPLECVPLSCWVPWVAEDLVLSMVAEEGKVDASKVEHSKWVSTMMKSFCKMVGFPIVKHEAQCVALFRLLEQECMEVINDGCIQPPVKAGQKGLRELRGLFSSVNYDGTLSEQRGLNNPQKMEVCKNLLKEWRCDVVCLQETKLASINSTLVRSLWGSPFVNWAVLDAVQTSRGVLLIWDKRVVEKIDVSVGRFSVSVLLKGVLDGFEWVCTGLYGPNVDHHRAALWEELSRVRVRWNTAWFLFGDFNIIRFPCERLGCESFSPAMFAFSDFIENNYLVDLPLEGAAFTWFRDAEPQAMSHIDRTLVSMDWVDHFGIMSQRVLPRVISDHCPLLVEVGGVDRGRCAFKLENMWLGVEGFVERVKQWWEGYSFLGSPSFVLAQKLKALNEDLKKWNKEEFVDLAFRKKCLLSELMGLDAKEELLGLSYEEESRQTQVKGDIAALAALEETFWRQKSRALYVKEGDNNTRFFHSLANSHRRANHIRSIEVDGVLYEDGPTIQSQSTLSSLPT</sequence>
<reference evidence="3" key="2">
    <citation type="submission" date="2021-01" db="UniProtKB">
        <authorList>
            <consortium name="EnsemblPlants"/>
        </authorList>
    </citation>
    <scope>IDENTIFICATION</scope>
</reference>
<feature type="compositionally biased region" description="Gly residues" evidence="1">
    <location>
        <begin position="27"/>
        <end position="45"/>
    </location>
</feature>
<evidence type="ECO:0000256" key="1">
    <source>
        <dbReference type="SAM" id="MobiDB-lite"/>
    </source>
</evidence>
<dbReference type="AlphaFoldDB" id="A0A7N2L897"/>
<dbReference type="Pfam" id="PF03372">
    <property type="entry name" value="Exo_endo_phos"/>
    <property type="match status" value="1"/>
</dbReference>
<name>A0A7N2L897_QUELO</name>
<dbReference type="Proteomes" id="UP000594261">
    <property type="component" value="Chromosome 3"/>
</dbReference>
<feature type="domain" description="Endonuclease/exonuclease/phosphatase" evidence="2">
    <location>
        <begin position="515"/>
        <end position="730"/>
    </location>
</feature>
<proteinExistence type="predicted"/>
<accession>A0A7N2L897</accession>
<dbReference type="SUPFAM" id="SSF56219">
    <property type="entry name" value="DNase I-like"/>
    <property type="match status" value="1"/>
</dbReference>
<organism evidence="3 4">
    <name type="scientific">Quercus lobata</name>
    <name type="common">Valley oak</name>
    <dbReference type="NCBI Taxonomy" id="97700"/>
    <lineage>
        <taxon>Eukaryota</taxon>
        <taxon>Viridiplantae</taxon>
        <taxon>Streptophyta</taxon>
        <taxon>Embryophyta</taxon>
        <taxon>Tracheophyta</taxon>
        <taxon>Spermatophyta</taxon>
        <taxon>Magnoliopsida</taxon>
        <taxon>eudicotyledons</taxon>
        <taxon>Gunneridae</taxon>
        <taxon>Pentapetalae</taxon>
        <taxon>rosids</taxon>
        <taxon>fabids</taxon>
        <taxon>Fagales</taxon>
        <taxon>Fagaceae</taxon>
        <taxon>Quercus</taxon>
    </lineage>
</organism>
<dbReference type="Gramene" id="QL03p043458:mrna">
    <property type="protein sequence ID" value="QL03p043458:mrna"/>
    <property type="gene ID" value="QL03p043458"/>
</dbReference>
<dbReference type="InParanoid" id="A0A7N2L897"/>
<reference evidence="3 4" key="1">
    <citation type="journal article" date="2016" name="G3 (Bethesda)">
        <title>First Draft Assembly and Annotation of the Genome of a California Endemic Oak Quercus lobata Nee (Fagaceae).</title>
        <authorList>
            <person name="Sork V.L."/>
            <person name="Fitz-Gibbon S.T."/>
            <person name="Puiu D."/>
            <person name="Crepeau M."/>
            <person name="Gugger P.F."/>
            <person name="Sherman R."/>
            <person name="Stevens K."/>
            <person name="Langley C.H."/>
            <person name="Pellegrini M."/>
            <person name="Salzberg S.L."/>
        </authorList>
    </citation>
    <scope>NUCLEOTIDE SEQUENCE [LARGE SCALE GENOMIC DNA]</scope>
    <source>
        <strain evidence="3 4">cv. SW786</strain>
    </source>
</reference>
<dbReference type="PANTHER" id="PTHR33710:SF71">
    <property type="entry name" value="ENDONUCLEASE_EXONUCLEASE_PHOSPHATASE DOMAIN-CONTAINING PROTEIN"/>
    <property type="match status" value="1"/>
</dbReference>
<dbReference type="InterPro" id="IPR036691">
    <property type="entry name" value="Endo/exonu/phosph_ase_sf"/>
</dbReference>
<evidence type="ECO:0000313" key="4">
    <source>
        <dbReference type="Proteomes" id="UP000594261"/>
    </source>
</evidence>
<keyword evidence="4" id="KW-1185">Reference proteome</keyword>
<protein>
    <recommendedName>
        <fullName evidence="2">Endonuclease/exonuclease/phosphatase domain-containing protein</fullName>
    </recommendedName>
</protein>
<dbReference type="Gene3D" id="3.60.10.10">
    <property type="entry name" value="Endonuclease/exonuclease/phosphatase"/>
    <property type="match status" value="1"/>
</dbReference>
<dbReference type="EnsemblPlants" id="QL03p043458:mrna">
    <property type="protein sequence ID" value="QL03p043458:mrna"/>
    <property type="gene ID" value="QL03p043458"/>
</dbReference>
<dbReference type="EMBL" id="LRBV02000003">
    <property type="status" value="NOT_ANNOTATED_CDS"/>
    <property type="molecule type" value="Genomic_DNA"/>
</dbReference>
<dbReference type="PANTHER" id="PTHR33710">
    <property type="entry name" value="BNAC02G09200D PROTEIN"/>
    <property type="match status" value="1"/>
</dbReference>
<dbReference type="GO" id="GO:0003824">
    <property type="term" value="F:catalytic activity"/>
    <property type="evidence" value="ECO:0007669"/>
    <property type="project" value="InterPro"/>
</dbReference>